<dbReference type="InterPro" id="IPR013087">
    <property type="entry name" value="Znf_C2H2_type"/>
</dbReference>
<dbReference type="Pfam" id="PF00096">
    <property type="entry name" value="zf-C2H2"/>
    <property type="match status" value="3"/>
</dbReference>
<dbReference type="FunFam" id="3.30.160.60:FF:000018">
    <property type="entry name" value="Krueppel-like factor 15"/>
    <property type="match status" value="1"/>
</dbReference>
<name>A0A0N5BMV1_STREA</name>
<proteinExistence type="predicted"/>
<dbReference type="AlphaFoldDB" id="A0A0N5BMV1"/>
<dbReference type="SUPFAM" id="SSF57667">
    <property type="entry name" value="beta-beta-alpha zinc fingers"/>
    <property type="match status" value="2"/>
</dbReference>
<keyword evidence="5" id="KW-0862">Zinc</keyword>
<evidence type="ECO:0000256" key="1">
    <source>
        <dbReference type="ARBA" id="ARBA00004123"/>
    </source>
</evidence>
<evidence type="ECO:0000256" key="6">
    <source>
        <dbReference type="ARBA" id="ARBA00023242"/>
    </source>
</evidence>
<dbReference type="WBParaSite" id="SPAL_0000723400.1">
    <property type="protein sequence ID" value="SPAL_0000723400.1"/>
    <property type="gene ID" value="SPAL_0000723400"/>
</dbReference>
<accession>A0A0N5BMV1</accession>
<dbReference type="FunFam" id="3.30.160.60:FF:000446">
    <property type="entry name" value="Zinc finger protein"/>
    <property type="match status" value="1"/>
</dbReference>
<dbReference type="PROSITE" id="PS50157">
    <property type="entry name" value="ZINC_FINGER_C2H2_2"/>
    <property type="match status" value="3"/>
</dbReference>
<evidence type="ECO:0000256" key="2">
    <source>
        <dbReference type="ARBA" id="ARBA00022723"/>
    </source>
</evidence>
<keyword evidence="10" id="KW-1185">Reference proteome</keyword>
<evidence type="ECO:0000313" key="10">
    <source>
        <dbReference type="Proteomes" id="UP000046392"/>
    </source>
</evidence>
<dbReference type="GO" id="GO:0008270">
    <property type="term" value="F:zinc ion binding"/>
    <property type="evidence" value="ECO:0007669"/>
    <property type="project" value="UniProtKB-KW"/>
</dbReference>
<dbReference type="PANTHER" id="PTHR23235">
    <property type="entry name" value="KRUEPPEL-LIKE TRANSCRIPTION FACTOR"/>
    <property type="match status" value="1"/>
</dbReference>
<dbReference type="FunFam" id="3.30.160.60:FF:000125">
    <property type="entry name" value="Putative zinc finger protein 143"/>
    <property type="match status" value="1"/>
</dbReference>
<evidence type="ECO:0000256" key="7">
    <source>
        <dbReference type="PROSITE-ProRule" id="PRU00042"/>
    </source>
</evidence>
<dbReference type="PROSITE" id="PS00028">
    <property type="entry name" value="ZINC_FINGER_C2H2_1"/>
    <property type="match status" value="3"/>
</dbReference>
<keyword evidence="6" id="KW-0539">Nucleus</keyword>
<dbReference type="Proteomes" id="UP000046392">
    <property type="component" value="Unplaced"/>
</dbReference>
<keyword evidence="2" id="KW-0479">Metal-binding</keyword>
<sequence>MNELFTQSYDVPTMPTTYPKNFIPPSGYSPMDVSRNFTQNYNFQNQGNSMISMSMNSNQEVNNLQDYTWSTLNNGQFNDNNYYTKENHYTGIIQTTSPTYSPNSQHNNQQQQYHNTSTSTSCSSIMSTPSGSPDVTNHDIINNSIPFLPNSSSSTLNNMNRNFEVASTYLHNTLKSDHFITSNHNFPTLGCISSDEENNKVNNSYKLPPHIYTKVYFPPSAQNPKCRRNVKSSSTNRGEELSKKRTFLCNVEGCNKSYTKSSHLKAHQRIHTGEKPYICEWPQCTWTFARSDELTRHYRMHTGAKPFKCNLCSSCFARSDHLQSHAKKHLNKSVDINELKNYESRSNRNMKPEVQYNGVEEERYFNVTQNLGNTFLNFNGPLDYSTSMITPLYNV</sequence>
<dbReference type="STRING" id="174720.A0A0N5BMV1"/>
<evidence type="ECO:0000256" key="3">
    <source>
        <dbReference type="ARBA" id="ARBA00022737"/>
    </source>
</evidence>
<evidence type="ECO:0000259" key="9">
    <source>
        <dbReference type="PROSITE" id="PS50157"/>
    </source>
</evidence>
<evidence type="ECO:0000256" key="8">
    <source>
        <dbReference type="SAM" id="MobiDB-lite"/>
    </source>
</evidence>
<dbReference type="GO" id="GO:0000978">
    <property type="term" value="F:RNA polymerase II cis-regulatory region sequence-specific DNA binding"/>
    <property type="evidence" value="ECO:0007669"/>
    <property type="project" value="TreeGrafter"/>
</dbReference>
<feature type="domain" description="C2H2-type" evidence="9">
    <location>
        <begin position="307"/>
        <end position="334"/>
    </location>
</feature>
<comment type="subcellular location">
    <subcellularLocation>
        <location evidence="1">Nucleus</location>
    </subcellularLocation>
</comment>
<feature type="compositionally biased region" description="Low complexity" evidence="8">
    <location>
        <begin position="100"/>
        <end position="132"/>
    </location>
</feature>
<dbReference type="GO" id="GO:0000981">
    <property type="term" value="F:DNA-binding transcription factor activity, RNA polymerase II-specific"/>
    <property type="evidence" value="ECO:0007669"/>
    <property type="project" value="TreeGrafter"/>
</dbReference>
<organism evidence="10 11">
    <name type="scientific">Strongyloides papillosus</name>
    <name type="common">Intestinal threadworm</name>
    <dbReference type="NCBI Taxonomy" id="174720"/>
    <lineage>
        <taxon>Eukaryota</taxon>
        <taxon>Metazoa</taxon>
        <taxon>Ecdysozoa</taxon>
        <taxon>Nematoda</taxon>
        <taxon>Chromadorea</taxon>
        <taxon>Rhabditida</taxon>
        <taxon>Tylenchina</taxon>
        <taxon>Panagrolaimomorpha</taxon>
        <taxon>Strongyloidoidea</taxon>
        <taxon>Strongyloididae</taxon>
        <taxon>Strongyloides</taxon>
    </lineage>
</organism>
<dbReference type="InterPro" id="IPR036236">
    <property type="entry name" value="Znf_C2H2_sf"/>
</dbReference>
<feature type="domain" description="C2H2-type" evidence="9">
    <location>
        <begin position="247"/>
        <end position="276"/>
    </location>
</feature>
<keyword evidence="3" id="KW-0677">Repeat</keyword>
<dbReference type="GO" id="GO:0005634">
    <property type="term" value="C:nucleus"/>
    <property type="evidence" value="ECO:0007669"/>
    <property type="project" value="UniProtKB-SubCell"/>
</dbReference>
<dbReference type="PANTHER" id="PTHR23235:SF150">
    <property type="entry name" value="KRUEPPEL-LIKE FACTOR LUNA"/>
    <property type="match status" value="1"/>
</dbReference>
<dbReference type="GO" id="GO:0000122">
    <property type="term" value="P:negative regulation of transcription by RNA polymerase II"/>
    <property type="evidence" value="ECO:0007669"/>
    <property type="project" value="UniProtKB-ARBA"/>
</dbReference>
<protein>
    <submittedName>
        <fullName evidence="11">Krueppel-like factor 5</fullName>
    </submittedName>
</protein>
<evidence type="ECO:0000256" key="5">
    <source>
        <dbReference type="ARBA" id="ARBA00022833"/>
    </source>
</evidence>
<feature type="region of interest" description="Disordered" evidence="8">
    <location>
        <begin position="94"/>
        <end position="132"/>
    </location>
</feature>
<reference evidence="11" key="1">
    <citation type="submission" date="2017-02" db="UniProtKB">
        <authorList>
            <consortium name="WormBaseParasite"/>
        </authorList>
    </citation>
    <scope>IDENTIFICATION</scope>
</reference>
<feature type="domain" description="C2H2-type" evidence="9">
    <location>
        <begin position="277"/>
        <end position="306"/>
    </location>
</feature>
<evidence type="ECO:0000256" key="4">
    <source>
        <dbReference type="ARBA" id="ARBA00022771"/>
    </source>
</evidence>
<keyword evidence="4 7" id="KW-0863">Zinc-finger</keyword>
<evidence type="ECO:0000313" key="11">
    <source>
        <dbReference type="WBParaSite" id="SPAL_0000723400.1"/>
    </source>
</evidence>
<dbReference type="Gene3D" id="3.30.160.60">
    <property type="entry name" value="Classic Zinc Finger"/>
    <property type="match status" value="3"/>
</dbReference>
<dbReference type="SMART" id="SM00355">
    <property type="entry name" value="ZnF_C2H2"/>
    <property type="match status" value="3"/>
</dbReference>